<proteinExistence type="predicted"/>
<name>A0A0F9N8K2_9ZZZZ</name>
<gene>
    <name evidence="1" type="ORF">LCGC14_1292190</name>
</gene>
<organism evidence="1">
    <name type="scientific">marine sediment metagenome</name>
    <dbReference type="NCBI Taxonomy" id="412755"/>
    <lineage>
        <taxon>unclassified sequences</taxon>
        <taxon>metagenomes</taxon>
        <taxon>ecological metagenomes</taxon>
    </lineage>
</organism>
<evidence type="ECO:0000313" key="1">
    <source>
        <dbReference type="EMBL" id="KKM85130.1"/>
    </source>
</evidence>
<protein>
    <submittedName>
        <fullName evidence="1">Uncharacterized protein</fullName>
    </submittedName>
</protein>
<accession>A0A0F9N8K2</accession>
<sequence length="28" mass="3287">DQRHAHVRLDRSDDKSALVYQRVSVTSF</sequence>
<feature type="non-terminal residue" evidence="1">
    <location>
        <position position="1"/>
    </location>
</feature>
<comment type="caution">
    <text evidence="1">The sequence shown here is derived from an EMBL/GenBank/DDBJ whole genome shotgun (WGS) entry which is preliminary data.</text>
</comment>
<dbReference type="EMBL" id="LAZR01007459">
    <property type="protein sequence ID" value="KKM85130.1"/>
    <property type="molecule type" value="Genomic_DNA"/>
</dbReference>
<reference evidence="1" key="1">
    <citation type="journal article" date="2015" name="Nature">
        <title>Complex archaea that bridge the gap between prokaryotes and eukaryotes.</title>
        <authorList>
            <person name="Spang A."/>
            <person name="Saw J.H."/>
            <person name="Jorgensen S.L."/>
            <person name="Zaremba-Niedzwiedzka K."/>
            <person name="Martijn J."/>
            <person name="Lind A.E."/>
            <person name="van Eijk R."/>
            <person name="Schleper C."/>
            <person name="Guy L."/>
            <person name="Ettema T.J."/>
        </authorList>
    </citation>
    <scope>NUCLEOTIDE SEQUENCE</scope>
</reference>
<dbReference type="AlphaFoldDB" id="A0A0F9N8K2"/>